<feature type="domain" description="Glycosyltransferase 2-like" evidence="3">
    <location>
        <begin position="7"/>
        <end position="125"/>
    </location>
</feature>
<dbReference type="InterPro" id="IPR001173">
    <property type="entry name" value="Glyco_trans_2-like"/>
</dbReference>
<keyword evidence="2" id="KW-0472">Membrane</keyword>
<dbReference type="OrthoDB" id="9815923at2"/>
<keyword evidence="2" id="KW-1133">Transmembrane helix</keyword>
<accession>A0A2G1VNB9</accession>
<dbReference type="CDD" id="cd02511">
    <property type="entry name" value="Beta4Glucosyltransferase"/>
    <property type="match status" value="1"/>
</dbReference>
<evidence type="ECO:0000259" key="3">
    <source>
        <dbReference type="Pfam" id="PF00535"/>
    </source>
</evidence>
<evidence type="ECO:0000313" key="4">
    <source>
        <dbReference type="EMBL" id="PHQ28275.1"/>
    </source>
</evidence>
<name>A0A2G1VNB9_9FLAO</name>
<comment type="similarity">
    <text evidence="1">Belongs to the glycosyltransferase 2 family. WaaE/KdtX subfamily.</text>
</comment>
<dbReference type="PANTHER" id="PTHR43630:SF2">
    <property type="entry name" value="GLYCOSYLTRANSFERASE"/>
    <property type="match status" value="1"/>
</dbReference>
<evidence type="ECO:0000313" key="5">
    <source>
        <dbReference type="Proteomes" id="UP000229433"/>
    </source>
</evidence>
<keyword evidence="5" id="KW-1185">Reference proteome</keyword>
<dbReference type="PANTHER" id="PTHR43630">
    <property type="entry name" value="POLY-BETA-1,6-N-ACETYL-D-GLUCOSAMINE SYNTHASE"/>
    <property type="match status" value="1"/>
</dbReference>
<sequence>MSNIPVSVLVPIKNEERNLQLSLPLLSDFDELILLDSQSTDASLKLAEQYGARVAQFYWNGQFPKKRNWALRNIELRNEWVLFLDADEYVTPEFLNELREAINRPGYVGYWIPFRNYFMGQQLKHGDVFKKLPLFKKSAGEYERIAEDSWSHLDMEVHEHPILEGQVGTFKTHIDHNDYKGLEHYIAKHNSYSSWEARRFIKLQETGFAALNSRQRLKYQLISWGIMPMAYFIGNYFLKLGFLDGSKGYYFSKYKAQYFFQIQTKIKELQS</sequence>
<dbReference type="Gene3D" id="3.90.550.10">
    <property type="entry name" value="Spore Coat Polysaccharide Biosynthesis Protein SpsA, Chain A"/>
    <property type="match status" value="1"/>
</dbReference>
<dbReference type="AlphaFoldDB" id="A0A2G1VNB9"/>
<dbReference type="Proteomes" id="UP000229433">
    <property type="component" value="Unassembled WGS sequence"/>
</dbReference>
<evidence type="ECO:0000256" key="2">
    <source>
        <dbReference type="SAM" id="Phobius"/>
    </source>
</evidence>
<comment type="caution">
    <text evidence="4">The sequence shown here is derived from an EMBL/GenBank/DDBJ whole genome shotgun (WGS) entry which is preliminary data.</text>
</comment>
<evidence type="ECO:0000256" key="1">
    <source>
        <dbReference type="ARBA" id="ARBA00038494"/>
    </source>
</evidence>
<protein>
    <recommendedName>
        <fullName evidence="3">Glycosyltransferase 2-like domain-containing protein</fullName>
    </recommendedName>
</protein>
<dbReference type="Pfam" id="PF00535">
    <property type="entry name" value="Glycos_transf_2"/>
    <property type="match status" value="1"/>
</dbReference>
<dbReference type="InterPro" id="IPR029044">
    <property type="entry name" value="Nucleotide-diphossugar_trans"/>
</dbReference>
<dbReference type="SUPFAM" id="SSF53448">
    <property type="entry name" value="Nucleotide-diphospho-sugar transferases"/>
    <property type="match status" value="1"/>
</dbReference>
<proteinExistence type="inferred from homology"/>
<gene>
    <name evidence="4" type="ORF">CJ305_15675</name>
</gene>
<organism evidence="4 5">
    <name type="scientific">Leeuwenhoekiella nanhaiensis</name>
    <dbReference type="NCBI Taxonomy" id="1655491"/>
    <lineage>
        <taxon>Bacteria</taxon>
        <taxon>Pseudomonadati</taxon>
        <taxon>Bacteroidota</taxon>
        <taxon>Flavobacteriia</taxon>
        <taxon>Flavobacteriales</taxon>
        <taxon>Flavobacteriaceae</taxon>
        <taxon>Leeuwenhoekiella</taxon>
    </lineage>
</organism>
<dbReference type="EMBL" id="NQXA01000016">
    <property type="protein sequence ID" value="PHQ28275.1"/>
    <property type="molecule type" value="Genomic_DNA"/>
</dbReference>
<feature type="transmembrane region" description="Helical" evidence="2">
    <location>
        <begin position="221"/>
        <end position="238"/>
    </location>
</feature>
<reference evidence="4 5" key="1">
    <citation type="submission" date="2017-08" db="EMBL/GenBank/DDBJ databases">
        <title>The whole genome shortgun sequences of strain Leeuwenhoekiella nanhaiensis G18 from the South China Sea.</title>
        <authorList>
            <person name="Liu Q."/>
        </authorList>
    </citation>
    <scope>NUCLEOTIDE SEQUENCE [LARGE SCALE GENOMIC DNA]</scope>
    <source>
        <strain evidence="4 5">G18</strain>
    </source>
</reference>
<dbReference type="RefSeq" id="WP_099647250.1">
    <property type="nucleotide sequence ID" value="NZ_KZ319298.1"/>
</dbReference>
<keyword evidence="2" id="KW-0812">Transmembrane</keyword>